<evidence type="ECO:0000256" key="9">
    <source>
        <dbReference type="ARBA" id="ARBA00023065"/>
    </source>
</evidence>
<dbReference type="GO" id="GO:0038023">
    <property type="term" value="F:signaling receptor activity"/>
    <property type="evidence" value="ECO:0007669"/>
    <property type="project" value="InterPro"/>
</dbReference>
<dbReference type="GO" id="GO:0009279">
    <property type="term" value="C:cell outer membrane"/>
    <property type="evidence" value="ECO:0007669"/>
    <property type="project" value="UniProtKB-SubCell"/>
</dbReference>
<gene>
    <name evidence="19" type="ORF">SAMN05444398_102182</name>
</gene>
<dbReference type="InterPro" id="IPR037066">
    <property type="entry name" value="Plug_dom_sf"/>
</dbReference>
<keyword evidence="6 14" id="KW-0812">Transmembrane</keyword>
<organism evidence="19 20">
    <name type="scientific">Roseovarius pacificus</name>
    <dbReference type="NCBI Taxonomy" id="337701"/>
    <lineage>
        <taxon>Bacteria</taxon>
        <taxon>Pseudomonadati</taxon>
        <taxon>Pseudomonadota</taxon>
        <taxon>Alphaproteobacteria</taxon>
        <taxon>Rhodobacterales</taxon>
        <taxon>Roseobacteraceae</taxon>
        <taxon>Roseovarius</taxon>
    </lineage>
</organism>
<keyword evidence="4 14" id="KW-1134">Transmembrane beta strand</keyword>
<dbReference type="GO" id="GO:0015891">
    <property type="term" value="P:siderophore transport"/>
    <property type="evidence" value="ECO:0007669"/>
    <property type="project" value="InterPro"/>
</dbReference>
<evidence type="ECO:0000259" key="17">
    <source>
        <dbReference type="Pfam" id="PF00593"/>
    </source>
</evidence>
<comment type="subcellular location">
    <subcellularLocation>
        <location evidence="1 14">Cell outer membrane</location>
        <topology evidence="1 14">Multi-pass membrane protein</topology>
    </subcellularLocation>
</comment>
<dbReference type="Gene3D" id="2.40.170.20">
    <property type="entry name" value="TonB-dependent receptor, beta-barrel domain"/>
    <property type="match status" value="1"/>
</dbReference>
<dbReference type="OrthoDB" id="9760333at2"/>
<keyword evidence="11 14" id="KW-0472">Membrane</keyword>
<keyword evidence="8" id="KW-0408">Iron</keyword>
<dbReference type="Proteomes" id="UP000183974">
    <property type="component" value="Unassembled WGS sequence"/>
</dbReference>
<dbReference type="GO" id="GO:0015344">
    <property type="term" value="F:siderophore uptake transmembrane transporter activity"/>
    <property type="evidence" value="ECO:0007669"/>
    <property type="project" value="TreeGrafter"/>
</dbReference>
<evidence type="ECO:0000256" key="6">
    <source>
        <dbReference type="ARBA" id="ARBA00022692"/>
    </source>
</evidence>
<keyword evidence="5" id="KW-0410">Iron transport</keyword>
<evidence type="ECO:0000313" key="19">
    <source>
        <dbReference type="EMBL" id="SHL37935.1"/>
    </source>
</evidence>
<feature type="domain" description="TonB-dependent receptor plug" evidence="18">
    <location>
        <begin position="72"/>
        <end position="175"/>
    </location>
</feature>
<keyword evidence="3 14" id="KW-0813">Transport</keyword>
<evidence type="ECO:0000256" key="3">
    <source>
        <dbReference type="ARBA" id="ARBA00022448"/>
    </source>
</evidence>
<dbReference type="STRING" id="337701.SAMN05444398_102182"/>
<evidence type="ECO:0000256" key="7">
    <source>
        <dbReference type="ARBA" id="ARBA00022729"/>
    </source>
</evidence>
<accession>A0A1M7A5L4</accession>
<evidence type="ECO:0000256" key="12">
    <source>
        <dbReference type="ARBA" id="ARBA00023170"/>
    </source>
</evidence>
<evidence type="ECO:0000256" key="5">
    <source>
        <dbReference type="ARBA" id="ARBA00022496"/>
    </source>
</evidence>
<evidence type="ECO:0000256" key="14">
    <source>
        <dbReference type="PROSITE-ProRule" id="PRU01360"/>
    </source>
</evidence>
<evidence type="ECO:0000256" key="2">
    <source>
        <dbReference type="ARBA" id="ARBA00009810"/>
    </source>
</evidence>
<reference evidence="19 20" key="1">
    <citation type="submission" date="2016-11" db="EMBL/GenBank/DDBJ databases">
        <authorList>
            <person name="Jaros S."/>
            <person name="Januszkiewicz K."/>
            <person name="Wedrychowicz H."/>
        </authorList>
    </citation>
    <scope>NUCLEOTIDE SEQUENCE [LARGE SCALE GENOMIC DNA]</scope>
    <source>
        <strain evidence="19 20">DSM 29589</strain>
    </source>
</reference>
<dbReference type="InterPro" id="IPR000531">
    <property type="entry name" value="Beta-barrel_TonB"/>
</dbReference>
<feature type="domain" description="TonB-dependent receptor-like beta-barrel" evidence="17">
    <location>
        <begin position="270"/>
        <end position="681"/>
    </location>
</feature>
<evidence type="ECO:0000313" key="20">
    <source>
        <dbReference type="Proteomes" id="UP000183974"/>
    </source>
</evidence>
<dbReference type="Gene3D" id="2.170.130.10">
    <property type="entry name" value="TonB-dependent receptor, plug domain"/>
    <property type="match status" value="1"/>
</dbReference>
<keyword evidence="20" id="KW-1185">Reference proteome</keyword>
<sequence length="712" mass="77504">MNRQNPRPMRALPLTLSGLLLLGASGAALAQSSDDAFDLGTLILRNQEDATGPVGDDTNPPTVTGSKVPVTLNEVPQSVSVLGRDEIERFGANRTSEALRYTAGVTSDVFGDDNDYDWLRIRGFQADQTGIYLDNAQNLSFAFGSFFIDPYTLERIEVLRGPSSALYGGSNPGGIVNYVSKRPGGRIRELSVGVDDATGGWLEFDMGDDLDGDRSYRVTGRIEGGDKYDAFNKGWRGTLAPSFRFTADGGTEVTLLANIHVADEKHNGSTFLPYFGTVEPTAQFGFIDPDANFSDPDWDSYKRRQASVSAIVEHEFDNGFTFTGIGRLGVAEVKERYYYPFGYAGYATTPSDAQGTLSMIAFEHDTLVKTAQTDLRYYGTVQSGAVEHDLLFGLDARYYELDETQASGFGTNRVVNPLAPGIPILGAPYQDATTKQDQVGLYVQDQIRWGNGWLATLNLRHDFVNTRQDGAGAFSRHDSETSYRAALAYEAENGFTPYLSYSTFFNPLIASTTSGVTDPETGDQIEAGFKWTPDGGPFSLTAAAFRINRENVVTGVFPNQSQLGKVRSDGVEIEGRYDFGNGLQLAAAATFLDVEIRDDSNLALIGNTPTLIPESELSLYGSYEFSGSLKGLQIGAGIRHRGESYADPANTRKVSSATVYDLFASYDFTDRLSGQFSVTNVGDKRYVTGCQDLYTCSYGSGREISVSLTSHF</sequence>
<keyword evidence="13 14" id="KW-0998">Cell outer membrane</keyword>
<dbReference type="InterPro" id="IPR012910">
    <property type="entry name" value="Plug_dom"/>
</dbReference>
<dbReference type="InterPro" id="IPR036942">
    <property type="entry name" value="Beta-barrel_TonB_sf"/>
</dbReference>
<keyword evidence="10 15" id="KW-0798">TonB box</keyword>
<protein>
    <submittedName>
        <fullName evidence="19">Iron complex outermembrane recepter protein</fullName>
    </submittedName>
</protein>
<comment type="similarity">
    <text evidence="2 14 15">Belongs to the TonB-dependent receptor family.</text>
</comment>
<feature type="signal peptide" evidence="16">
    <location>
        <begin position="1"/>
        <end position="30"/>
    </location>
</feature>
<dbReference type="NCBIfam" id="TIGR01783">
    <property type="entry name" value="TonB-siderophor"/>
    <property type="match status" value="1"/>
</dbReference>
<evidence type="ECO:0000256" key="15">
    <source>
        <dbReference type="RuleBase" id="RU003357"/>
    </source>
</evidence>
<keyword evidence="12" id="KW-0675">Receptor</keyword>
<evidence type="ECO:0000256" key="13">
    <source>
        <dbReference type="ARBA" id="ARBA00023237"/>
    </source>
</evidence>
<dbReference type="Pfam" id="PF07715">
    <property type="entry name" value="Plug"/>
    <property type="match status" value="1"/>
</dbReference>
<evidence type="ECO:0000256" key="11">
    <source>
        <dbReference type="ARBA" id="ARBA00023136"/>
    </source>
</evidence>
<evidence type="ECO:0000256" key="4">
    <source>
        <dbReference type="ARBA" id="ARBA00022452"/>
    </source>
</evidence>
<dbReference type="EMBL" id="FRBR01000002">
    <property type="protein sequence ID" value="SHL37935.1"/>
    <property type="molecule type" value="Genomic_DNA"/>
</dbReference>
<dbReference type="RefSeq" id="WP_084728953.1">
    <property type="nucleotide sequence ID" value="NZ_BMLR01000002.1"/>
</dbReference>
<dbReference type="SUPFAM" id="SSF56935">
    <property type="entry name" value="Porins"/>
    <property type="match status" value="1"/>
</dbReference>
<evidence type="ECO:0000256" key="1">
    <source>
        <dbReference type="ARBA" id="ARBA00004571"/>
    </source>
</evidence>
<dbReference type="Pfam" id="PF00593">
    <property type="entry name" value="TonB_dep_Rec_b-barrel"/>
    <property type="match status" value="1"/>
</dbReference>
<evidence type="ECO:0000256" key="16">
    <source>
        <dbReference type="SAM" id="SignalP"/>
    </source>
</evidence>
<evidence type="ECO:0000256" key="10">
    <source>
        <dbReference type="ARBA" id="ARBA00023077"/>
    </source>
</evidence>
<dbReference type="InterPro" id="IPR010105">
    <property type="entry name" value="TonB_sidphr_rcpt"/>
</dbReference>
<evidence type="ECO:0000256" key="8">
    <source>
        <dbReference type="ARBA" id="ARBA00023004"/>
    </source>
</evidence>
<dbReference type="PROSITE" id="PS52016">
    <property type="entry name" value="TONB_DEPENDENT_REC_3"/>
    <property type="match status" value="1"/>
</dbReference>
<dbReference type="AlphaFoldDB" id="A0A1M7A5L4"/>
<dbReference type="CDD" id="cd01347">
    <property type="entry name" value="ligand_gated_channel"/>
    <property type="match status" value="1"/>
</dbReference>
<keyword evidence="7 16" id="KW-0732">Signal</keyword>
<name>A0A1M7A5L4_9RHOB</name>
<evidence type="ECO:0000259" key="18">
    <source>
        <dbReference type="Pfam" id="PF07715"/>
    </source>
</evidence>
<feature type="chain" id="PRO_5013200963" evidence="16">
    <location>
        <begin position="31"/>
        <end position="712"/>
    </location>
</feature>
<dbReference type="InterPro" id="IPR039426">
    <property type="entry name" value="TonB-dep_rcpt-like"/>
</dbReference>
<dbReference type="PANTHER" id="PTHR32552:SF68">
    <property type="entry name" value="FERRICHROME OUTER MEMBRANE TRANSPORTER_PHAGE RECEPTOR"/>
    <property type="match status" value="1"/>
</dbReference>
<keyword evidence="9" id="KW-0406">Ion transport</keyword>
<dbReference type="PANTHER" id="PTHR32552">
    <property type="entry name" value="FERRICHROME IRON RECEPTOR-RELATED"/>
    <property type="match status" value="1"/>
</dbReference>
<proteinExistence type="inferred from homology"/>